<dbReference type="InterPro" id="IPR051402">
    <property type="entry name" value="KPR-Related"/>
</dbReference>
<dbReference type="SUPFAM" id="SSF51735">
    <property type="entry name" value="NAD(P)-binding Rossmann-fold domains"/>
    <property type="match status" value="1"/>
</dbReference>
<keyword evidence="14" id="KW-1185">Reference proteome</keyword>
<dbReference type="InterPro" id="IPR013332">
    <property type="entry name" value="KPR_N"/>
</dbReference>
<dbReference type="InterPro" id="IPR003710">
    <property type="entry name" value="ApbA"/>
</dbReference>
<keyword evidence="7 10" id="KW-0560">Oxidoreductase</keyword>
<comment type="similarity">
    <text evidence="2 10">Belongs to the ketopantoate reductase family.</text>
</comment>
<dbReference type="UniPathway" id="UPA00028">
    <property type="reaction ID" value="UER00004"/>
</dbReference>
<evidence type="ECO:0000256" key="1">
    <source>
        <dbReference type="ARBA" id="ARBA00004994"/>
    </source>
</evidence>
<dbReference type="NCBIfam" id="TIGR00745">
    <property type="entry name" value="apbA_panE"/>
    <property type="match status" value="1"/>
</dbReference>
<evidence type="ECO:0000259" key="11">
    <source>
        <dbReference type="Pfam" id="PF02558"/>
    </source>
</evidence>
<dbReference type="EC" id="1.1.1.169" evidence="3 10"/>
<name>A0A437QU25_9PROT</name>
<organism evidence="13 14">
    <name type="scientific">Hwanghaeella grinnelliae</name>
    <dbReference type="NCBI Taxonomy" id="2500179"/>
    <lineage>
        <taxon>Bacteria</taxon>
        <taxon>Pseudomonadati</taxon>
        <taxon>Pseudomonadota</taxon>
        <taxon>Alphaproteobacteria</taxon>
        <taxon>Rhodospirillales</taxon>
        <taxon>Rhodospirillaceae</taxon>
        <taxon>Hwanghaeella</taxon>
    </lineage>
</organism>
<accession>A0A437QU25</accession>
<dbReference type="InterPro" id="IPR008927">
    <property type="entry name" value="6-PGluconate_DH-like_C_sf"/>
</dbReference>
<dbReference type="InterPro" id="IPR036291">
    <property type="entry name" value="NAD(P)-bd_dom_sf"/>
</dbReference>
<evidence type="ECO:0000313" key="14">
    <source>
        <dbReference type="Proteomes" id="UP000287447"/>
    </source>
</evidence>
<evidence type="ECO:0000313" key="13">
    <source>
        <dbReference type="EMBL" id="RVU38024.1"/>
    </source>
</evidence>
<dbReference type="Gene3D" id="1.10.1040.10">
    <property type="entry name" value="N-(1-d-carboxylethyl)-l-norvaline Dehydrogenase, domain 2"/>
    <property type="match status" value="1"/>
</dbReference>
<comment type="catalytic activity">
    <reaction evidence="9 10">
        <text>(R)-pantoate + NADP(+) = 2-dehydropantoate + NADPH + H(+)</text>
        <dbReference type="Rhea" id="RHEA:16233"/>
        <dbReference type="ChEBI" id="CHEBI:11561"/>
        <dbReference type="ChEBI" id="CHEBI:15378"/>
        <dbReference type="ChEBI" id="CHEBI:15980"/>
        <dbReference type="ChEBI" id="CHEBI:57783"/>
        <dbReference type="ChEBI" id="CHEBI:58349"/>
        <dbReference type="EC" id="1.1.1.169"/>
    </reaction>
</comment>
<evidence type="ECO:0000256" key="3">
    <source>
        <dbReference type="ARBA" id="ARBA00013014"/>
    </source>
</evidence>
<dbReference type="Pfam" id="PF08546">
    <property type="entry name" value="ApbA_C"/>
    <property type="match status" value="1"/>
</dbReference>
<sequence length="306" mass="32534">MRIAVIGTGGVGGFFGIKLADAGGDVTFLARGTHLSAMQKKGLSLVGPKGEIRLTDVIASDKLVDLGPIDVALFCVKLYDTEEVGRELAPALSENGYVISLQNGVEAAERLGPILGKNRVCVGNAFMSAKIAEPGVVRYTSDMSTMEIGEVGGGHSPRLNAFAERCNKAGFTALVADDIEAKLWSKFVLLSTNAAITTAFRQPCGPLYRNQEIRDLARDAMAEVVAVGRAKGVNVDEGAIERAMGLLDTFPDDMYASMYHDLARGGRLEVGSLSGTVYKLGKELGVPTPIHRTLYLSLLPYENGVP</sequence>
<evidence type="ECO:0000256" key="4">
    <source>
        <dbReference type="ARBA" id="ARBA00019465"/>
    </source>
</evidence>
<comment type="function">
    <text evidence="10">Catalyzes the NADPH-dependent reduction of ketopantoate into pantoic acid.</text>
</comment>
<proteinExistence type="inferred from homology"/>
<gene>
    <name evidence="13" type="ORF">EOI86_01585</name>
</gene>
<feature type="domain" description="Ketopantoate reductase N-terminal" evidence="11">
    <location>
        <begin position="3"/>
        <end position="151"/>
    </location>
</feature>
<dbReference type="FunFam" id="1.10.1040.10:FF:000017">
    <property type="entry name" value="2-dehydropantoate 2-reductase"/>
    <property type="match status" value="1"/>
</dbReference>
<evidence type="ECO:0000256" key="2">
    <source>
        <dbReference type="ARBA" id="ARBA00007870"/>
    </source>
</evidence>
<dbReference type="Gene3D" id="3.40.50.720">
    <property type="entry name" value="NAD(P)-binding Rossmann-like Domain"/>
    <property type="match status" value="1"/>
</dbReference>
<evidence type="ECO:0000256" key="6">
    <source>
        <dbReference type="ARBA" id="ARBA00022857"/>
    </source>
</evidence>
<evidence type="ECO:0000256" key="7">
    <source>
        <dbReference type="ARBA" id="ARBA00023002"/>
    </source>
</evidence>
<dbReference type="GO" id="GO:0015940">
    <property type="term" value="P:pantothenate biosynthetic process"/>
    <property type="evidence" value="ECO:0007669"/>
    <property type="project" value="UniProtKB-UniPathway"/>
</dbReference>
<reference evidence="14" key="1">
    <citation type="submission" date="2019-01" db="EMBL/GenBank/DDBJ databases">
        <title>Gri0909 isolated from a small marine red alga.</title>
        <authorList>
            <person name="Kim J."/>
            <person name="Jeong S.E."/>
            <person name="Jeon C.O."/>
        </authorList>
    </citation>
    <scope>NUCLEOTIDE SEQUENCE [LARGE SCALE GENOMIC DNA]</scope>
    <source>
        <strain evidence="14">Gri0909</strain>
    </source>
</reference>
<feature type="domain" description="Ketopantoate reductase C-terminal" evidence="12">
    <location>
        <begin position="178"/>
        <end position="295"/>
    </location>
</feature>
<evidence type="ECO:0000256" key="5">
    <source>
        <dbReference type="ARBA" id="ARBA00022655"/>
    </source>
</evidence>
<evidence type="ECO:0000259" key="12">
    <source>
        <dbReference type="Pfam" id="PF08546"/>
    </source>
</evidence>
<dbReference type="InterPro" id="IPR013328">
    <property type="entry name" value="6PGD_dom2"/>
</dbReference>
<dbReference type="OrthoDB" id="247668at2"/>
<keyword evidence="5 10" id="KW-0566">Pantothenate biosynthesis</keyword>
<evidence type="ECO:0000256" key="9">
    <source>
        <dbReference type="ARBA" id="ARBA00048793"/>
    </source>
</evidence>
<dbReference type="RefSeq" id="WP_127763397.1">
    <property type="nucleotide sequence ID" value="NZ_SADE01000001.1"/>
</dbReference>
<comment type="caution">
    <text evidence="13">The sequence shown here is derived from an EMBL/GenBank/DDBJ whole genome shotgun (WGS) entry which is preliminary data.</text>
</comment>
<keyword evidence="6 10" id="KW-0521">NADP</keyword>
<dbReference type="GO" id="GO:0008677">
    <property type="term" value="F:2-dehydropantoate 2-reductase activity"/>
    <property type="evidence" value="ECO:0007669"/>
    <property type="project" value="UniProtKB-EC"/>
</dbReference>
<dbReference type="PANTHER" id="PTHR21708">
    <property type="entry name" value="PROBABLE 2-DEHYDROPANTOATE 2-REDUCTASE"/>
    <property type="match status" value="1"/>
</dbReference>
<comment type="pathway">
    <text evidence="1 10">Cofactor biosynthesis; (R)-pantothenate biosynthesis; (R)-pantoate from 3-methyl-2-oxobutanoate: step 2/2.</text>
</comment>
<evidence type="ECO:0000256" key="10">
    <source>
        <dbReference type="RuleBase" id="RU362068"/>
    </source>
</evidence>
<dbReference type="InterPro" id="IPR013752">
    <property type="entry name" value="KPA_reductase"/>
</dbReference>
<dbReference type="SUPFAM" id="SSF48179">
    <property type="entry name" value="6-phosphogluconate dehydrogenase C-terminal domain-like"/>
    <property type="match status" value="1"/>
</dbReference>
<dbReference type="PANTHER" id="PTHR21708:SF26">
    <property type="entry name" value="2-DEHYDROPANTOATE 2-REDUCTASE"/>
    <property type="match status" value="1"/>
</dbReference>
<dbReference type="AlphaFoldDB" id="A0A437QU25"/>
<dbReference type="GO" id="GO:0005737">
    <property type="term" value="C:cytoplasm"/>
    <property type="evidence" value="ECO:0007669"/>
    <property type="project" value="TreeGrafter"/>
</dbReference>
<dbReference type="Proteomes" id="UP000287447">
    <property type="component" value="Unassembled WGS sequence"/>
</dbReference>
<evidence type="ECO:0000256" key="8">
    <source>
        <dbReference type="ARBA" id="ARBA00032024"/>
    </source>
</evidence>
<protein>
    <recommendedName>
        <fullName evidence="4 10">2-dehydropantoate 2-reductase</fullName>
        <ecNumber evidence="3 10">1.1.1.169</ecNumber>
    </recommendedName>
    <alternativeName>
        <fullName evidence="8 10">Ketopantoate reductase</fullName>
    </alternativeName>
</protein>
<dbReference type="EMBL" id="SADE01000001">
    <property type="protein sequence ID" value="RVU38024.1"/>
    <property type="molecule type" value="Genomic_DNA"/>
</dbReference>
<dbReference type="Pfam" id="PF02558">
    <property type="entry name" value="ApbA"/>
    <property type="match status" value="1"/>
</dbReference>